<dbReference type="EMBL" id="FM864216">
    <property type="protein sequence ID" value="CAT05147.1"/>
    <property type="molecule type" value="Genomic_DNA"/>
</dbReference>
<dbReference type="HOGENOM" id="CLU_2936630_0_0_14"/>
<reference evidence="3" key="1">
    <citation type="journal article" date="2009" name="BMC Bioinformatics">
        <title>The Mycoplasma conjunctivae genome sequencing, annotation and analysis.</title>
        <authorList>
            <person name="Calderon-Copete S.P."/>
            <person name="Wigger G."/>
            <person name="Wunderlin C."/>
            <person name="Schmidheini T."/>
            <person name="Frey J."/>
            <person name="Quail M.A."/>
            <person name="Falquet L."/>
        </authorList>
    </citation>
    <scope>NUCLEOTIDE SEQUENCE [LARGE SCALE GENOMIC DNA]</scope>
    <source>
        <strain evidence="3">ATCC 25834 / NCTC 10147 / HRC/581</strain>
    </source>
</reference>
<dbReference type="KEGG" id="mco:MCJ_004460"/>
<dbReference type="Proteomes" id="UP000001491">
    <property type="component" value="Chromosome"/>
</dbReference>
<proteinExistence type="predicted"/>
<gene>
    <name evidence="2" type="ordered locus">MCJ_004460</name>
</gene>
<evidence type="ECO:0000256" key="1">
    <source>
        <dbReference type="SAM" id="MobiDB-lite"/>
    </source>
</evidence>
<protein>
    <submittedName>
        <fullName evidence="2">Uncharacterized protein</fullName>
    </submittedName>
</protein>
<keyword evidence="3" id="KW-1185">Reference proteome</keyword>
<evidence type="ECO:0000313" key="2">
    <source>
        <dbReference type="EMBL" id="CAT05147.1"/>
    </source>
</evidence>
<organism evidence="2 3">
    <name type="scientific">Mesomycoplasma conjunctivae (strain ATCC 25834 / NCTC 10147 / HRC/581)</name>
    <name type="common">Mycoplasma conjunctivae</name>
    <dbReference type="NCBI Taxonomy" id="572263"/>
    <lineage>
        <taxon>Bacteria</taxon>
        <taxon>Bacillati</taxon>
        <taxon>Mycoplasmatota</taxon>
        <taxon>Mycoplasmoidales</taxon>
        <taxon>Metamycoplasmataceae</taxon>
        <taxon>Mesomycoplasma</taxon>
    </lineage>
</organism>
<feature type="region of interest" description="Disordered" evidence="1">
    <location>
        <begin position="22"/>
        <end position="60"/>
    </location>
</feature>
<accession>C5J6N9</accession>
<name>C5J6N9_MESCH</name>
<dbReference type="AlphaFoldDB" id="C5J6N9"/>
<feature type="compositionally biased region" description="Basic residues" evidence="1">
    <location>
        <begin position="48"/>
        <end position="60"/>
    </location>
</feature>
<evidence type="ECO:0000313" key="3">
    <source>
        <dbReference type="Proteomes" id="UP000001491"/>
    </source>
</evidence>
<sequence>MNKSLLVKFKWQICKEYKKRLKRKSSNSNTFTNRATYRIPTPKEGKLNKKNKQKLPKTKD</sequence>